<protein>
    <submittedName>
        <fullName evidence="1">Uncharacterized protein</fullName>
    </submittedName>
</protein>
<keyword evidence="2" id="KW-1185">Reference proteome</keyword>
<organism evidence="1 2">
    <name type="scientific">Pristionchus entomophagus</name>
    <dbReference type="NCBI Taxonomy" id="358040"/>
    <lineage>
        <taxon>Eukaryota</taxon>
        <taxon>Metazoa</taxon>
        <taxon>Ecdysozoa</taxon>
        <taxon>Nematoda</taxon>
        <taxon>Chromadorea</taxon>
        <taxon>Rhabditida</taxon>
        <taxon>Rhabditina</taxon>
        <taxon>Diplogasteromorpha</taxon>
        <taxon>Diplogasteroidea</taxon>
        <taxon>Neodiplogasteridae</taxon>
        <taxon>Pristionchus</taxon>
    </lineage>
</organism>
<name>A0AAV5SL01_9BILA</name>
<reference evidence="1" key="1">
    <citation type="submission" date="2023-10" db="EMBL/GenBank/DDBJ databases">
        <title>Genome assembly of Pristionchus species.</title>
        <authorList>
            <person name="Yoshida K."/>
            <person name="Sommer R.J."/>
        </authorList>
    </citation>
    <scope>NUCLEOTIDE SEQUENCE</scope>
    <source>
        <strain evidence="1">RS0144</strain>
    </source>
</reference>
<proteinExistence type="predicted"/>
<dbReference type="Proteomes" id="UP001432027">
    <property type="component" value="Unassembled WGS sequence"/>
</dbReference>
<dbReference type="EMBL" id="BTSX01000001">
    <property type="protein sequence ID" value="GMS81358.1"/>
    <property type="molecule type" value="Genomic_DNA"/>
</dbReference>
<accession>A0AAV5SL01</accession>
<evidence type="ECO:0000313" key="2">
    <source>
        <dbReference type="Proteomes" id="UP001432027"/>
    </source>
</evidence>
<dbReference type="AlphaFoldDB" id="A0AAV5SL01"/>
<feature type="non-terminal residue" evidence="1">
    <location>
        <position position="1"/>
    </location>
</feature>
<feature type="non-terminal residue" evidence="1">
    <location>
        <position position="99"/>
    </location>
</feature>
<gene>
    <name evidence="1" type="ORF">PENTCL1PPCAC_3533</name>
</gene>
<comment type="caution">
    <text evidence="1">The sequence shown here is derived from an EMBL/GenBank/DDBJ whole genome shotgun (WGS) entry which is preliminary data.</text>
</comment>
<evidence type="ECO:0000313" key="1">
    <source>
        <dbReference type="EMBL" id="GMS81358.1"/>
    </source>
</evidence>
<sequence>SPTPSSSARLAADADAELLLPLPAAADALLLLLPAEADAEAVDMLLPLLLPSTPPPSLPSEATATLDASRSIYRQSIDIRCLSCTVVVCSNYKVFRHIR</sequence>